<accession>A0A1R4B5T9</accession>
<dbReference type="EMBL" id="FUFT01000005">
    <property type="protein sequence ID" value="SJL84294.1"/>
    <property type="molecule type" value="Genomic_DNA"/>
</dbReference>
<dbReference type="Proteomes" id="UP000189475">
    <property type="component" value="Unassembled WGS sequence"/>
</dbReference>
<name>A0A1R4B5T9_9VIBR</name>
<evidence type="ECO:0000313" key="2">
    <source>
        <dbReference type="Proteomes" id="UP000189475"/>
    </source>
</evidence>
<evidence type="ECO:0000313" key="1">
    <source>
        <dbReference type="EMBL" id="SJL84294.1"/>
    </source>
</evidence>
<dbReference type="OrthoDB" id="7063061at2"/>
<gene>
    <name evidence="1" type="ORF">VPAL9027_02276</name>
</gene>
<keyword evidence="2" id="KW-1185">Reference proteome</keyword>
<dbReference type="AlphaFoldDB" id="A0A1R4B5T9"/>
<dbReference type="STRING" id="1918946.VPAL9027_02276"/>
<dbReference type="RefSeq" id="WP_077314667.1">
    <property type="nucleotide sequence ID" value="NZ_AP024888.1"/>
</dbReference>
<reference evidence="1 2" key="1">
    <citation type="submission" date="2017-02" db="EMBL/GenBank/DDBJ databases">
        <authorList>
            <person name="Peterson S.W."/>
        </authorList>
    </citation>
    <scope>NUCLEOTIDE SEQUENCE [LARGE SCALE GENOMIC DNA]</scope>
    <source>
        <strain evidence="1 2">CECT 9027</strain>
    </source>
</reference>
<sequence length="262" mass="31191">MLRVDHNLLEVEGDYTYFNKALFTGIAFIIKDSQVTDSFKYSDGIKYDSYHNYFEYDNHALRYLRDSLEEDDTDFSCEPILLDGKRFSGIIYDFDDGYCIEEAIVDNGSILESVNFYKNGNIEEYDVISSGDYYQSYCFDMYNNIEFFSIKKKPYFVFEYKLESNTIRSLIMYGDLNKYYHSLNQQCIFFKSLDVSFLIKKKFNCFFYMEGDYIDNKFFSFLIEQGCFDQVHFLTLSSTNISEEEIQKTLLINNKSMKYKFI</sequence>
<organism evidence="1 2">
    <name type="scientific">Vibrio palustris</name>
    <dbReference type="NCBI Taxonomy" id="1918946"/>
    <lineage>
        <taxon>Bacteria</taxon>
        <taxon>Pseudomonadati</taxon>
        <taxon>Pseudomonadota</taxon>
        <taxon>Gammaproteobacteria</taxon>
        <taxon>Vibrionales</taxon>
        <taxon>Vibrionaceae</taxon>
        <taxon>Vibrio</taxon>
    </lineage>
</organism>
<proteinExistence type="predicted"/>
<protein>
    <submittedName>
        <fullName evidence="1">Uncharacterized protein</fullName>
    </submittedName>
</protein>